<organism evidence="2 3">
    <name type="scientific">Hallerella succinigenes</name>
    <dbReference type="NCBI Taxonomy" id="1896222"/>
    <lineage>
        <taxon>Bacteria</taxon>
        <taxon>Pseudomonadati</taxon>
        <taxon>Fibrobacterota</taxon>
        <taxon>Fibrobacteria</taxon>
        <taxon>Fibrobacterales</taxon>
        <taxon>Fibrobacteraceae</taxon>
        <taxon>Hallerella</taxon>
    </lineage>
</organism>
<dbReference type="InterPro" id="IPR001296">
    <property type="entry name" value="Glyco_trans_1"/>
</dbReference>
<keyword evidence="3" id="KW-1185">Reference proteome</keyword>
<evidence type="ECO:0000313" key="2">
    <source>
        <dbReference type="EMBL" id="PJJ41614.1"/>
    </source>
</evidence>
<reference evidence="2 3" key="1">
    <citation type="submission" date="2017-11" db="EMBL/GenBank/DDBJ databases">
        <title>Animal gut microbial communities from fecal samples from Wisconsin, USA.</title>
        <authorList>
            <person name="Neumann A."/>
        </authorList>
    </citation>
    <scope>NUCLEOTIDE SEQUENCE [LARGE SCALE GENOMIC DNA]</scope>
    <source>
        <strain evidence="2 3">UWS3</strain>
    </source>
</reference>
<proteinExistence type="predicted"/>
<dbReference type="Gene3D" id="3.40.50.2000">
    <property type="entry name" value="Glycogen Phosphorylase B"/>
    <property type="match status" value="2"/>
</dbReference>
<feature type="domain" description="Glycosyl transferase family 1" evidence="1">
    <location>
        <begin position="161"/>
        <end position="234"/>
    </location>
</feature>
<dbReference type="Pfam" id="PF00534">
    <property type="entry name" value="Glycos_transf_1"/>
    <property type="match status" value="1"/>
</dbReference>
<dbReference type="GO" id="GO:0016757">
    <property type="term" value="F:glycosyltransferase activity"/>
    <property type="evidence" value="ECO:0007669"/>
    <property type="project" value="InterPro"/>
</dbReference>
<evidence type="ECO:0000259" key="1">
    <source>
        <dbReference type="Pfam" id="PF00534"/>
    </source>
</evidence>
<sequence length="353" mass="40682">MKTVLFFPQAKTLENFYLGNLSRIISSNCEAVGVNQLFHGQWKKFFSSSACHLNWLENVRGKNEAHCLANFLFRLGFLICLKLFRKKIVWTVHNKVAHDQRRGRKYSQILMKLLMAWSDQIHVLCEATLQEIPSLKKYQSKVICIPHGDYFENFGSGLVNIREKYGIDPSKKIIFFTGKIGPYKNLDLLIDCFKRSHLVESNFALLICGACKDLDYRKKISAMAQTSLGVFADFHFVENDCMGDYLIQSDLLIAPYDISSSLNSGTMWMAFSYSKTMVLPEIGCVQGEKTIAENAFVYRYASAEEHAEKLCEVMEKLKTETAESLFEKGNRLYSYMQTKSWESHKQEWLSLYD</sequence>
<dbReference type="EMBL" id="PGEX01000001">
    <property type="protein sequence ID" value="PJJ41614.1"/>
    <property type="molecule type" value="Genomic_DNA"/>
</dbReference>
<evidence type="ECO:0000313" key="3">
    <source>
        <dbReference type="Proteomes" id="UP000231134"/>
    </source>
</evidence>
<accession>A0A2M9A7C8</accession>
<name>A0A2M9A7C8_9BACT</name>
<dbReference type="Proteomes" id="UP000231134">
    <property type="component" value="Unassembled WGS sequence"/>
</dbReference>
<dbReference type="AlphaFoldDB" id="A0A2M9A7C8"/>
<comment type="caution">
    <text evidence="2">The sequence shown here is derived from an EMBL/GenBank/DDBJ whole genome shotgun (WGS) entry which is preliminary data.</text>
</comment>
<protein>
    <submittedName>
        <fullName evidence="2">Glycosyltransferase involved in cell wall biosynthesis</fullName>
    </submittedName>
</protein>
<gene>
    <name evidence="2" type="ORF">BGX16_1599</name>
</gene>
<keyword evidence="2" id="KW-0808">Transferase</keyword>
<dbReference type="SUPFAM" id="SSF53756">
    <property type="entry name" value="UDP-Glycosyltransferase/glycogen phosphorylase"/>
    <property type="match status" value="1"/>
</dbReference>